<keyword evidence="7" id="KW-1185">Reference proteome</keyword>
<evidence type="ECO:0000256" key="5">
    <source>
        <dbReference type="SAM" id="Phobius"/>
    </source>
</evidence>
<proteinExistence type="predicted"/>
<dbReference type="OrthoDB" id="2122304at2759"/>
<dbReference type="EMBL" id="BLZA01000030">
    <property type="protein sequence ID" value="GHJ88714.1"/>
    <property type="molecule type" value="Genomic_DNA"/>
</dbReference>
<reference evidence="6" key="1">
    <citation type="submission" date="2020-07" db="EMBL/GenBank/DDBJ databases">
        <title>Draft Genome Sequence of a Deep-Sea Yeast, Naganishia (Cryptococcus) liquefaciens strain N6.</title>
        <authorList>
            <person name="Han Y.W."/>
            <person name="Kajitani R."/>
            <person name="Morimoto H."/>
            <person name="Parhat M."/>
            <person name="Tsubouchi H."/>
            <person name="Bakenova O."/>
            <person name="Ogata M."/>
            <person name="Argunhan B."/>
            <person name="Aoki R."/>
            <person name="Kajiwara S."/>
            <person name="Itoh T."/>
            <person name="Iwasaki H."/>
        </authorList>
    </citation>
    <scope>NUCLEOTIDE SEQUENCE</scope>
    <source>
        <strain evidence="6">N6</strain>
    </source>
</reference>
<dbReference type="Proteomes" id="UP000620104">
    <property type="component" value="Unassembled WGS sequence"/>
</dbReference>
<evidence type="ECO:0008006" key="8">
    <source>
        <dbReference type="Google" id="ProtNLM"/>
    </source>
</evidence>
<sequence length="176" mass="19557">MSATFLSLPAISDRNLSLYALPVVYMLAFSPHELKLLRLGTRYNNNKPRDPVKFRQGDTETYKQEIEKLGGIHHNGMESWPLFAITLAVAHLMRLPIPYLNSFALAYTGSRVLYNIVYYNQIGFMSDSARTGVLGVFGWVCFRKAANSFIASVIYVAGMFGCLSVLLKCAGIAAGY</sequence>
<keyword evidence="2 5" id="KW-0812">Transmembrane</keyword>
<feature type="transmembrane region" description="Helical" evidence="5">
    <location>
        <begin position="149"/>
        <end position="174"/>
    </location>
</feature>
<comment type="subcellular location">
    <subcellularLocation>
        <location evidence="1">Membrane</location>
    </subcellularLocation>
</comment>
<dbReference type="SUPFAM" id="SSF161084">
    <property type="entry name" value="MAPEG domain-like"/>
    <property type="match status" value="1"/>
</dbReference>
<dbReference type="AlphaFoldDB" id="A0A8H3TYV3"/>
<evidence type="ECO:0000313" key="7">
    <source>
        <dbReference type="Proteomes" id="UP000620104"/>
    </source>
</evidence>
<dbReference type="PANTHER" id="PTHR35371">
    <property type="entry name" value="INNER MEMBRANE PROTEIN"/>
    <property type="match status" value="1"/>
</dbReference>
<evidence type="ECO:0000313" key="6">
    <source>
        <dbReference type="EMBL" id="GHJ88714.1"/>
    </source>
</evidence>
<dbReference type="PANTHER" id="PTHR35371:SF1">
    <property type="entry name" value="BLR7753 PROTEIN"/>
    <property type="match status" value="1"/>
</dbReference>
<dbReference type="InterPro" id="IPR023352">
    <property type="entry name" value="MAPEG-like_dom_sf"/>
</dbReference>
<evidence type="ECO:0000256" key="2">
    <source>
        <dbReference type="ARBA" id="ARBA00022692"/>
    </source>
</evidence>
<feature type="transmembrane region" description="Helical" evidence="5">
    <location>
        <begin position="16"/>
        <end position="34"/>
    </location>
</feature>
<protein>
    <recommendedName>
        <fullName evidence="8">MAPEG family protein</fullName>
    </recommendedName>
</protein>
<keyword evidence="3 5" id="KW-1133">Transmembrane helix</keyword>
<accession>A0A8H3TYV3</accession>
<organism evidence="6 7">
    <name type="scientific">Naganishia liquefaciens</name>
    <dbReference type="NCBI Taxonomy" id="104408"/>
    <lineage>
        <taxon>Eukaryota</taxon>
        <taxon>Fungi</taxon>
        <taxon>Dikarya</taxon>
        <taxon>Basidiomycota</taxon>
        <taxon>Agaricomycotina</taxon>
        <taxon>Tremellomycetes</taxon>
        <taxon>Filobasidiales</taxon>
        <taxon>Filobasidiaceae</taxon>
        <taxon>Naganishia</taxon>
    </lineage>
</organism>
<dbReference type="Pfam" id="PF01124">
    <property type="entry name" value="MAPEG"/>
    <property type="match status" value="1"/>
</dbReference>
<comment type="caution">
    <text evidence="6">The sequence shown here is derived from an EMBL/GenBank/DDBJ whole genome shotgun (WGS) entry which is preliminary data.</text>
</comment>
<evidence type="ECO:0000256" key="3">
    <source>
        <dbReference type="ARBA" id="ARBA00022989"/>
    </source>
</evidence>
<dbReference type="GO" id="GO:0016020">
    <property type="term" value="C:membrane"/>
    <property type="evidence" value="ECO:0007669"/>
    <property type="project" value="UniProtKB-SubCell"/>
</dbReference>
<evidence type="ECO:0000256" key="4">
    <source>
        <dbReference type="ARBA" id="ARBA00023136"/>
    </source>
</evidence>
<evidence type="ECO:0000256" key="1">
    <source>
        <dbReference type="ARBA" id="ARBA00004370"/>
    </source>
</evidence>
<keyword evidence="4 5" id="KW-0472">Membrane</keyword>
<name>A0A8H3TYV3_9TREE</name>
<dbReference type="InterPro" id="IPR001129">
    <property type="entry name" value="Membr-assoc_MAPEG"/>
</dbReference>
<gene>
    <name evidence="6" type="ORF">NliqN6_5116</name>
</gene>
<dbReference type="Gene3D" id="1.20.120.550">
    <property type="entry name" value="Membrane associated eicosanoid/glutathione metabolism-like domain"/>
    <property type="match status" value="1"/>
</dbReference>